<dbReference type="OrthoDB" id="3269227at2759"/>
<reference evidence="3" key="2">
    <citation type="submission" date="2015-01" db="EMBL/GenBank/DDBJ databases">
        <title>Evolutionary Origins and Diversification of the Mycorrhizal Mutualists.</title>
        <authorList>
            <consortium name="DOE Joint Genome Institute"/>
            <consortium name="Mycorrhizal Genomics Consortium"/>
            <person name="Kohler A."/>
            <person name="Kuo A."/>
            <person name="Nagy L.G."/>
            <person name="Floudas D."/>
            <person name="Copeland A."/>
            <person name="Barry K.W."/>
            <person name="Cichocki N."/>
            <person name="Veneault-Fourrey C."/>
            <person name="LaButti K."/>
            <person name="Lindquist E.A."/>
            <person name="Lipzen A."/>
            <person name="Lundell T."/>
            <person name="Morin E."/>
            <person name="Murat C."/>
            <person name="Riley R."/>
            <person name="Ohm R."/>
            <person name="Sun H."/>
            <person name="Tunlid A."/>
            <person name="Henrissat B."/>
            <person name="Grigoriev I.V."/>
            <person name="Hibbett D.S."/>
            <person name="Martin F."/>
        </authorList>
    </citation>
    <scope>NUCLEOTIDE SEQUENCE [LARGE SCALE GENOMIC DNA]</scope>
    <source>
        <strain evidence="3">Foug A</strain>
    </source>
</reference>
<dbReference type="HOGENOM" id="CLU_092894_1_0_1"/>
<evidence type="ECO:0000313" key="3">
    <source>
        <dbReference type="Proteomes" id="UP000053989"/>
    </source>
</evidence>
<dbReference type="InParanoid" id="A0A0C3D7D4"/>
<dbReference type="AlphaFoldDB" id="A0A0C3D7D4"/>
<feature type="non-terminal residue" evidence="2">
    <location>
        <position position="137"/>
    </location>
</feature>
<evidence type="ECO:0000256" key="1">
    <source>
        <dbReference type="SAM" id="MobiDB-lite"/>
    </source>
</evidence>
<evidence type="ECO:0000313" key="2">
    <source>
        <dbReference type="EMBL" id="KIM52001.1"/>
    </source>
</evidence>
<reference evidence="2 3" key="1">
    <citation type="submission" date="2014-04" db="EMBL/GenBank/DDBJ databases">
        <authorList>
            <consortium name="DOE Joint Genome Institute"/>
            <person name="Kuo A."/>
            <person name="Kohler A."/>
            <person name="Nagy L.G."/>
            <person name="Floudas D."/>
            <person name="Copeland A."/>
            <person name="Barry K.W."/>
            <person name="Cichocki N."/>
            <person name="Veneault-Fourrey C."/>
            <person name="LaButti K."/>
            <person name="Lindquist E.A."/>
            <person name="Lipzen A."/>
            <person name="Lundell T."/>
            <person name="Morin E."/>
            <person name="Murat C."/>
            <person name="Sun H."/>
            <person name="Tunlid A."/>
            <person name="Henrissat B."/>
            <person name="Grigoriev I.V."/>
            <person name="Hibbett D.S."/>
            <person name="Martin F."/>
            <person name="Nordberg H.P."/>
            <person name="Cantor M.N."/>
            <person name="Hua S.X."/>
        </authorList>
    </citation>
    <scope>NUCLEOTIDE SEQUENCE [LARGE SCALE GENOMIC DNA]</scope>
    <source>
        <strain evidence="2 3">Foug A</strain>
    </source>
</reference>
<name>A0A0C3D7D4_9AGAM</name>
<organism evidence="2 3">
    <name type="scientific">Scleroderma citrinum Foug A</name>
    <dbReference type="NCBI Taxonomy" id="1036808"/>
    <lineage>
        <taxon>Eukaryota</taxon>
        <taxon>Fungi</taxon>
        <taxon>Dikarya</taxon>
        <taxon>Basidiomycota</taxon>
        <taxon>Agaricomycotina</taxon>
        <taxon>Agaricomycetes</taxon>
        <taxon>Agaricomycetidae</taxon>
        <taxon>Boletales</taxon>
        <taxon>Sclerodermatineae</taxon>
        <taxon>Sclerodermataceae</taxon>
        <taxon>Scleroderma</taxon>
    </lineage>
</organism>
<dbReference type="STRING" id="1036808.A0A0C3D7D4"/>
<sequence>MFKFLRRVSTSFLPRPDRPWREDATSNAPTVGRKRRFSITDDSEGDDFGSSKKARIEPLQLDGVDTSPNDGNQGLIESEGVKSVSQGVEGVDLKDTTDVEAPVQPEGVPLPDSPSRTPQPIAQPAEIPVETQDNADA</sequence>
<dbReference type="Proteomes" id="UP000053989">
    <property type="component" value="Unassembled WGS sequence"/>
</dbReference>
<accession>A0A0C3D7D4</accession>
<protein>
    <submittedName>
        <fullName evidence="2">Uncharacterized protein</fullName>
    </submittedName>
</protein>
<feature type="compositionally biased region" description="Basic and acidic residues" evidence="1">
    <location>
        <begin position="15"/>
        <end position="24"/>
    </location>
</feature>
<keyword evidence="3" id="KW-1185">Reference proteome</keyword>
<proteinExistence type="predicted"/>
<gene>
    <name evidence="2" type="ORF">SCLCIDRAFT_91714</name>
</gene>
<feature type="region of interest" description="Disordered" evidence="1">
    <location>
        <begin position="1"/>
        <end position="137"/>
    </location>
</feature>
<dbReference type="EMBL" id="KN822229">
    <property type="protein sequence ID" value="KIM52001.1"/>
    <property type="molecule type" value="Genomic_DNA"/>
</dbReference>